<evidence type="ECO:0000256" key="1">
    <source>
        <dbReference type="SAM" id="MobiDB-lite"/>
    </source>
</evidence>
<sequence>MSNYYPQQPQQAYYGPPQGQYGPPQGQYGAPPQGQYYPPQQQMGYQQGPPPCSKHPRRRIADAWLPAWQFCAVVSSARRVASAAPTAANAPKTAAKRTSTM</sequence>
<reference evidence="2" key="1">
    <citation type="submission" date="2020-06" db="EMBL/GenBank/DDBJ databases">
        <authorList>
            <person name="Onetto C."/>
        </authorList>
    </citation>
    <scope>NUCLEOTIDE SEQUENCE</scope>
</reference>
<feature type="region of interest" description="Disordered" evidence="1">
    <location>
        <begin position="1"/>
        <end position="58"/>
    </location>
</feature>
<feature type="region of interest" description="Disordered" evidence="1">
    <location>
        <begin position="81"/>
        <end position="101"/>
    </location>
</feature>
<feature type="compositionally biased region" description="Low complexity" evidence="1">
    <location>
        <begin position="1"/>
        <end position="47"/>
    </location>
</feature>
<protein>
    <submittedName>
        <fullName evidence="2">Uncharacterized protein</fullName>
    </submittedName>
</protein>
<evidence type="ECO:0000313" key="2">
    <source>
        <dbReference type="EMBL" id="CAD0114753.1"/>
    </source>
</evidence>
<proteinExistence type="predicted"/>
<evidence type="ECO:0000313" key="3">
    <source>
        <dbReference type="Proteomes" id="UP000745764"/>
    </source>
</evidence>
<dbReference type="AlphaFoldDB" id="A0A9N8KV21"/>
<dbReference type="Proteomes" id="UP000745764">
    <property type="component" value="Unassembled WGS sequence"/>
</dbReference>
<accession>A0A9N8KV21</accession>
<comment type="caution">
    <text evidence="2">The sequence shown here is derived from an EMBL/GenBank/DDBJ whole genome shotgun (WGS) entry which is preliminary data.</text>
</comment>
<name>A0A9N8KV21_9PEZI</name>
<keyword evidence="3" id="KW-1185">Reference proteome</keyword>
<dbReference type="EMBL" id="CAINUL010000018">
    <property type="protein sequence ID" value="CAD0114753.1"/>
    <property type="molecule type" value="Genomic_DNA"/>
</dbReference>
<organism evidence="2 3">
    <name type="scientific">Aureobasidium uvarum</name>
    <dbReference type="NCBI Taxonomy" id="2773716"/>
    <lineage>
        <taxon>Eukaryota</taxon>
        <taxon>Fungi</taxon>
        <taxon>Dikarya</taxon>
        <taxon>Ascomycota</taxon>
        <taxon>Pezizomycotina</taxon>
        <taxon>Dothideomycetes</taxon>
        <taxon>Dothideomycetidae</taxon>
        <taxon>Dothideales</taxon>
        <taxon>Saccotheciaceae</taxon>
        <taxon>Aureobasidium</taxon>
    </lineage>
</organism>
<gene>
    <name evidence="2" type="ORF">AWRI4620_LOCUS9008</name>
</gene>